<name>A0A4R4Z165_9PSEU</name>
<dbReference type="SUPFAM" id="SSF53850">
    <property type="entry name" value="Periplasmic binding protein-like II"/>
    <property type="match status" value="1"/>
</dbReference>
<dbReference type="PIRSF" id="PIRSF002741">
    <property type="entry name" value="MppA"/>
    <property type="match status" value="1"/>
</dbReference>
<feature type="signal peptide" evidence="1">
    <location>
        <begin position="1"/>
        <end position="22"/>
    </location>
</feature>
<dbReference type="AlphaFoldDB" id="A0A4R4Z165"/>
<feature type="chain" id="PRO_5020316626" evidence="1">
    <location>
        <begin position="23"/>
        <end position="502"/>
    </location>
</feature>
<dbReference type="InterPro" id="IPR000914">
    <property type="entry name" value="SBP_5_dom"/>
</dbReference>
<keyword evidence="4" id="KW-1185">Reference proteome</keyword>
<sequence length="502" mass="55124">MKRIAAVVWVLLLALTACGSGAAEGGQHLRVAWRSNPSSLDPQRGNSGSDHAILYTMYDTLVSFDPKTLEPAPGLAESWNQDDPTALVLHLRPDVRFHDGTPVDAQAVKYNIERAKGPKSNIKSDVAAVTGVDVLDARTVRLNLARPDSSLLLTLADRAGMLVSPTAAEREGDAFERNPVGAGPWKFVEWRYGQLVRVERFPGYWQRGLPHLDSIDFTIMKDGSTAVNALRSGQQDMVFNPPPQDVGLLSAAKGTKVAAGPQLYQLIIYLDLSAPVFRDQRVREALNLALDREQILKVTQFGQGEPGWTPLPSDHWAFPKSAVPTYPHDPDRARRLLADAGHADGLRFPLLTYPDPVNVRLAEVLKYQLGKVGVQIDLIPTELTQASSEFFNERKYPALLSAWTGRPDPGLTYKLMFTERGYYNAGHVATPGIDEALNAANSTADLAQRSEKLGAVARIVADQSLFVPLIFPDAVAAYREHVQGFEPNLLGKPKFTTVRIQR</sequence>
<dbReference type="Pfam" id="PF00496">
    <property type="entry name" value="SBP_bac_5"/>
    <property type="match status" value="1"/>
</dbReference>
<dbReference type="RefSeq" id="WP_132485000.1">
    <property type="nucleotide sequence ID" value="NZ_SMKW01000015.1"/>
</dbReference>
<dbReference type="GO" id="GO:0015833">
    <property type="term" value="P:peptide transport"/>
    <property type="evidence" value="ECO:0007669"/>
    <property type="project" value="TreeGrafter"/>
</dbReference>
<dbReference type="EMBL" id="SMKW01000015">
    <property type="protein sequence ID" value="TDD51658.1"/>
    <property type="molecule type" value="Genomic_DNA"/>
</dbReference>
<keyword evidence="1" id="KW-0732">Signal</keyword>
<dbReference type="GO" id="GO:1904680">
    <property type="term" value="F:peptide transmembrane transporter activity"/>
    <property type="evidence" value="ECO:0007669"/>
    <property type="project" value="TreeGrafter"/>
</dbReference>
<accession>A0A4R4Z165</accession>
<dbReference type="OrthoDB" id="9046151at2"/>
<dbReference type="Proteomes" id="UP000294947">
    <property type="component" value="Unassembled WGS sequence"/>
</dbReference>
<feature type="domain" description="Solute-binding protein family 5" evidence="2">
    <location>
        <begin position="70"/>
        <end position="417"/>
    </location>
</feature>
<dbReference type="GO" id="GO:0043190">
    <property type="term" value="C:ATP-binding cassette (ABC) transporter complex"/>
    <property type="evidence" value="ECO:0007669"/>
    <property type="project" value="InterPro"/>
</dbReference>
<reference evidence="3 4" key="1">
    <citation type="submission" date="2019-03" db="EMBL/GenBank/DDBJ databases">
        <title>Draft genome sequences of novel Actinobacteria.</title>
        <authorList>
            <person name="Sahin N."/>
            <person name="Ay H."/>
            <person name="Saygin H."/>
        </authorList>
    </citation>
    <scope>NUCLEOTIDE SEQUENCE [LARGE SCALE GENOMIC DNA]</scope>
    <source>
        <strain evidence="3 4">7K502</strain>
    </source>
</reference>
<proteinExistence type="predicted"/>
<dbReference type="PROSITE" id="PS51257">
    <property type="entry name" value="PROKAR_LIPOPROTEIN"/>
    <property type="match status" value="1"/>
</dbReference>
<comment type="caution">
    <text evidence="3">The sequence shown here is derived from an EMBL/GenBank/DDBJ whole genome shotgun (WGS) entry which is preliminary data.</text>
</comment>
<protein>
    <submittedName>
        <fullName evidence="3">Peptide ABC transporter</fullName>
    </submittedName>
</protein>
<dbReference type="Gene3D" id="3.40.190.10">
    <property type="entry name" value="Periplasmic binding protein-like II"/>
    <property type="match status" value="1"/>
</dbReference>
<evidence type="ECO:0000256" key="1">
    <source>
        <dbReference type="SAM" id="SignalP"/>
    </source>
</evidence>
<evidence type="ECO:0000313" key="4">
    <source>
        <dbReference type="Proteomes" id="UP000294947"/>
    </source>
</evidence>
<dbReference type="InterPro" id="IPR030678">
    <property type="entry name" value="Peptide/Ni-bd"/>
</dbReference>
<dbReference type="GO" id="GO:0042597">
    <property type="term" value="C:periplasmic space"/>
    <property type="evidence" value="ECO:0007669"/>
    <property type="project" value="UniProtKB-ARBA"/>
</dbReference>
<organism evidence="3 4">
    <name type="scientific">Saccharopolyspora elongata</name>
    <dbReference type="NCBI Taxonomy" id="2530387"/>
    <lineage>
        <taxon>Bacteria</taxon>
        <taxon>Bacillati</taxon>
        <taxon>Actinomycetota</taxon>
        <taxon>Actinomycetes</taxon>
        <taxon>Pseudonocardiales</taxon>
        <taxon>Pseudonocardiaceae</taxon>
        <taxon>Saccharopolyspora</taxon>
    </lineage>
</organism>
<gene>
    <name evidence="3" type="ORF">E1288_13880</name>
</gene>
<dbReference type="InterPro" id="IPR039424">
    <property type="entry name" value="SBP_5"/>
</dbReference>
<evidence type="ECO:0000259" key="2">
    <source>
        <dbReference type="Pfam" id="PF00496"/>
    </source>
</evidence>
<evidence type="ECO:0000313" key="3">
    <source>
        <dbReference type="EMBL" id="TDD51658.1"/>
    </source>
</evidence>
<dbReference type="Gene3D" id="3.10.105.10">
    <property type="entry name" value="Dipeptide-binding Protein, Domain 3"/>
    <property type="match status" value="1"/>
</dbReference>
<dbReference type="Gene3D" id="3.90.76.10">
    <property type="entry name" value="Dipeptide-binding Protein, Domain 1"/>
    <property type="match status" value="1"/>
</dbReference>
<dbReference type="PANTHER" id="PTHR30290">
    <property type="entry name" value="PERIPLASMIC BINDING COMPONENT OF ABC TRANSPORTER"/>
    <property type="match status" value="1"/>
</dbReference>